<evidence type="ECO:0000256" key="2">
    <source>
        <dbReference type="RuleBase" id="RU003452"/>
    </source>
</evidence>
<evidence type="ECO:0000313" key="3">
    <source>
        <dbReference type="EMBL" id="MBD9360983.1"/>
    </source>
</evidence>
<evidence type="ECO:0000256" key="1">
    <source>
        <dbReference type="ARBA" id="ARBA00006547"/>
    </source>
</evidence>
<dbReference type="RefSeq" id="WP_192393857.1">
    <property type="nucleotide sequence ID" value="NZ_CAJHIU010000002.1"/>
</dbReference>
<dbReference type="Gene3D" id="2.40.128.150">
    <property type="entry name" value="Cysteine proteinases"/>
    <property type="match status" value="1"/>
</dbReference>
<dbReference type="InterPro" id="IPR001447">
    <property type="entry name" value="Arylamine_N-AcTrfase"/>
</dbReference>
<dbReference type="PRINTS" id="PR01543">
    <property type="entry name" value="ANATRNSFRASE"/>
</dbReference>
<dbReference type="PANTHER" id="PTHR11786">
    <property type="entry name" value="N-HYDROXYARYLAMINE O-ACETYLTRANSFERASE"/>
    <property type="match status" value="1"/>
</dbReference>
<dbReference type="SUPFAM" id="SSF54001">
    <property type="entry name" value="Cysteine proteinases"/>
    <property type="match status" value="1"/>
</dbReference>
<comment type="similarity">
    <text evidence="1 2">Belongs to the arylamine N-acetyltransferase family.</text>
</comment>
<dbReference type="PANTHER" id="PTHR11786:SF0">
    <property type="entry name" value="ARYLAMINE N-ACETYLTRANSFERASE 4-RELATED"/>
    <property type="match status" value="1"/>
</dbReference>
<comment type="caution">
    <text evidence="3">The sequence shown here is derived from an EMBL/GenBank/DDBJ whole genome shotgun (WGS) entry which is preliminary data.</text>
</comment>
<dbReference type="EMBL" id="JACXST010000002">
    <property type="protein sequence ID" value="MBD9360983.1"/>
    <property type="molecule type" value="Genomic_DNA"/>
</dbReference>
<evidence type="ECO:0000313" key="4">
    <source>
        <dbReference type="Proteomes" id="UP000641152"/>
    </source>
</evidence>
<accession>A0ABR9DF85</accession>
<dbReference type="InterPro" id="IPR038765">
    <property type="entry name" value="Papain-like_cys_pep_sf"/>
</dbReference>
<protein>
    <submittedName>
        <fullName evidence="3">Arylamine N-acetyltransferase</fullName>
    </submittedName>
</protein>
<name>A0ABR9DF85_9GAMM</name>
<dbReference type="Proteomes" id="UP000641152">
    <property type="component" value="Unassembled WGS sequence"/>
</dbReference>
<dbReference type="Pfam" id="PF00797">
    <property type="entry name" value="Acetyltransf_2"/>
    <property type="match status" value="1"/>
</dbReference>
<sequence>MSFDFNAYLNRIGIAKPETTLAGLSQLQQAQLGAIPFENINPLLGLLPELETAALMEKIVANRRGGYCFELNGLFGQALDALGFDYQPIMARVRMGRNEGGPRLHLAFIVETEAEFWLVDAGFGGPSHYRPLRLNTGEVQNQEHNQFRLRQEEESGETVLERLQDGEWFALYSFDRAKVQRCDLDAANLVCTTWDQSLLSQNLLICRNTAEGWVQLFNTHFSRYRADEKISHSIESQAQLNDLLDEQFDIALNIEQLRRLAERLALNQDN</sequence>
<proteinExistence type="inferred from homology"/>
<gene>
    <name evidence="3" type="ORF">EBB_10665</name>
</gene>
<keyword evidence="4" id="KW-1185">Reference proteome</keyword>
<dbReference type="Gene3D" id="3.30.2140.10">
    <property type="entry name" value="Arylamine N-acetyltransferase"/>
    <property type="match status" value="1"/>
</dbReference>
<reference evidence="3 4" key="1">
    <citation type="submission" date="2020-09" db="EMBL/GenBank/DDBJ databases">
        <title>Methylomonas albis sp. nov. and Methylomonas fluvii sp. nov.: Two cold-adapted methanotrophs from the River Elbe and an amended description of Methylovulum psychrotolerans strain Eb1.</title>
        <authorList>
            <person name="Bussmann I.K."/>
            <person name="Klings K.-W."/>
            <person name="Warnstedt J."/>
            <person name="Hoppert M."/>
            <person name="Saborowski A."/>
            <person name="Horn F."/>
            <person name="Liebner S."/>
        </authorList>
    </citation>
    <scope>NUCLEOTIDE SEQUENCE [LARGE SCALE GENOMIC DNA]</scope>
    <source>
        <strain evidence="3 4">EbB</strain>
    </source>
</reference>
<organism evidence="3 4">
    <name type="scientific">Methylomonas fluvii</name>
    <dbReference type="NCBI Taxonomy" id="1854564"/>
    <lineage>
        <taxon>Bacteria</taxon>
        <taxon>Pseudomonadati</taxon>
        <taxon>Pseudomonadota</taxon>
        <taxon>Gammaproteobacteria</taxon>
        <taxon>Methylococcales</taxon>
        <taxon>Methylococcaceae</taxon>
        <taxon>Methylomonas</taxon>
    </lineage>
</organism>